<evidence type="ECO:0000313" key="2">
    <source>
        <dbReference type="Proteomes" id="UP000637769"/>
    </source>
</evidence>
<dbReference type="InterPro" id="IPR008018">
    <property type="entry name" value="Phage_tail_attach_FII"/>
</dbReference>
<evidence type="ECO:0000313" key="1">
    <source>
        <dbReference type="EMBL" id="GGC34197.1"/>
    </source>
</evidence>
<protein>
    <recommendedName>
        <fullName evidence="3">SnoaL-like domain-containing protein</fullName>
    </recommendedName>
</protein>
<sequence length="119" mass="12688">MIDFDGLALGPCMQAFGEAVFYEPIDGPGYATAGIFDDAFVPTFPDDGTDLGPTHIVNYAAVLGVQLAQMRALPVQGDNLTVRGAAFTVREARADSRGGMLLMLNFRDDDDDTVPPFTA</sequence>
<dbReference type="InterPro" id="IPR053734">
    <property type="entry name" value="Phage_Head-Tail_Connect_sf"/>
</dbReference>
<dbReference type="Gene3D" id="2.40.10.180">
    <property type="entry name" value="Phage tail proteins"/>
    <property type="match status" value="1"/>
</dbReference>
<name>A0ABQ1MAD7_9PROT</name>
<proteinExistence type="predicted"/>
<comment type="caution">
    <text evidence="1">The sequence shown here is derived from an EMBL/GenBank/DDBJ whole genome shotgun (WGS) entry which is preliminary data.</text>
</comment>
<dbReference type="RefSeq" id="WP_188426615.1">
    <property type="nucleotide sequence ID" value="NZ_BMCH01000005.1"/>
</dbReference>
<keyword evidence="2" id="KW-1185">Reference proteome</keyword>
<dbReference type="EMBL" id="BMCH01000005">
    <property type="protein sequence ID" value="GGC34197.1"/>
    <property type="molecule type" value="Genomic_DNA"/>
</dbReference>
<evidence type="ECO:0008006" key="3">
    <source>
        <dbReference type="Google" id="ProtNLM"/>
    </source>
</evidence>
<gene>
    <name evidence="1" type="ORF">GCM10007207_19670</name>
</gene>
<organism evidence="1 2">
    <name type="scientific">Asaia siamensis</name>
    <dbReference type="NCBI Taxonomy" id="110479"/>
    <lineage>
        <taxon>Bacteria</taxon>
        <taxon>Pseudomonadati</taxon>
        <taxon>Pseudomonadota</taxon>
        <taxon>Alphaproteobacteria</taxon>
        <taxon>Acetobacterales</taxon>
        <taxon>Acetobacteraceae</taxon>
        <taxon>Asaia</taxon>
    </lineage>
</organism>
<dbReference type="Pfam" id="PF05354">
    <property type="entry name" value="Phage_attach"/>
    <property type="match status" value="1"/>
</dbReference>
<dbReference type="Proteomes" id="UP000637769">
    <property type="component" value="Unassembled WGS sequence"/>
</dbReference>
<accession>A0ABQ1MAD7</accession>
<reference evidence="2" key="1">
    <citation type="journal article" date="2019" name="Int. J. Syst. Evol. Microbiol.">
        <title>The Global Catalogue of Microorganisms (GCM) 10K type strain sequencing project: providing services to taxonomists for standard genome sequencing and annotation.</title>
        <authorList>
            <consortium name="The Broad Institute Genomics Platform"/>
            <consortium name="The Broad Institute Genome Sequencing Center for Infectious Disease"/>
            <person name="Wu L."/>
            <person name="Ma J."/>
        </authorList>
    </citation>
    <scope>NUCLEOTIDE SEQUENCE [LARGE SCALE GENOMIC DNA]</scope>
    <source>
        <strain evidence="2">CCM 7132</strain>
    </source>
</reference>